<evidence type="ECO:0000313" key="1">
    <source>
        <dbReference type="EMBL" id="QQP37119.1"/>
    </source>
</evidence>
<reference evidence="2" key="1">
    <citation type="submission" date="2021-01" db="EMBL/GenBank/DDBJ databases">
        <title>Caligus Genome Assembly.</title>
        <authorList>
            <person name="Gallardo-Escarate C."/>
        </authorList>
    </citation>
    <scope>NUCLEOTIDE SEQUENCE [LARGE SCALE GENOMIC DNA]</scope>
</reference>
<proteinExistence type="predicted"/>
<feature type="non-terminal residue" evidence="1">
    <location>
        <position position="1"/>
    </location>
</feature>
<dbReference type="EMBL" id="CP045901">
    <property type="protein sequence ID" value="QQP37119.1"/>
    <property type="molecule type" value="Genomic_DNA"/>
</dbReference>
<accession>A0A7T8JWK6</accession>
<gene>
    <name evidence="1" type="ORF">FKW44_017301</name>
</gene>
<organism evidence="1 2">
    <name type="scientific">Caligus rogercresseyi</name>
    <name type="common">Sea louse</name>
    <dbReference type="NCBI Taxonomy" id="217165"/>
    <lineage>
        <taxon>Eukaryota</taxon>
        <taxon>Metazoa</taxon>
        <taxon>Ecdysozoa</taxon>
        <taxon>Arthropoda</taxon>
        <taxon>Crustacea</taxon>
        <taxon>Multicrustacea</taxon>
        <taxon>Hexanauplia</taxon>
        <taxon>Copepoda</taxon>
        <taxon>Siphonostomatoida</taxon>
        <taxon>Caligidae</taxon>
        <taxon>Caligus</taxon>
    </lineage>
</organism>
<protein>
    <submittedName>
        <fullName evidence="1">Uncharacterized protein</fullName>
    </submittedName>
</protein>
<keyword evidence="2" id="KW-1185">Reference proteome</keyword>
<evidence type="ECO:0000313" key="2">
    <source>
        <dbReference type="Proteomes" id="UP000595437"/>
    </source>
</evidence>
<dbReference type="Proteomes" id="UP000595437">
    <property type="component" value="Chromosome 12"/>
</dbReference>
<dbReference type="AlphaFoldDB" id="A0A7T8JWK6"/>
<name>A0A7T8JWK6_CALRO</name>
<sequence length="55" mass="6380">RSQHSRLPQGCHRGGVMKKDVVDKAYGRFRYRSRWSSPLMGAILKINIYICVPFV</sequence>